<keyword evidence="1" id="KW-0175">Coiled coil</keyword>
<evidence type="ECO:0000313" key="3">
    <source>
        <dbReference type="Proteomes" id="UP000297982"/>
    </source>
</evidence>
<dbReference type="AlphaFoldDB" id="A0A4Z0H4C1"/>
<feature type="coiled-coil region" evidence="1">
    <location>
        <begin position="88"/>
        <end position="164"/>
    </location>
</feature>
<dbReference type="Proteomes" id="UP000297982">
    <property type="component" value="Unassembled WGS sequence"/>
</dbReference>
<feature type="coiled-coil region" evidence="1">
    <location>
        <begin position="263"/>
        <end position="301"/>
    </location>
</feature>
<name>A0A4Z0H4C1_9BACI</name>
<feature type="coiled-coil region" evidence="1">
    <location>
        <begin position="16"/>
        <end position="57"/>
    </location>
</feature>
<evidence type="ECO:0000256" key="1">
    <source>
        <dbReference type="SAM" id="Coils"/>
    </source>
</evidence>
<keyword evidence="3" id="KW-1185">Reference proteome</keyword>
<sequence length="310" mass="35616">MELEQLIEQKKDMLTQERLEREYRQIEEVLKELEAEERHWKKRLQEEKEDVEGLQNKSLTNLFYTIVGQKDEKLEEEKQEVVAAKLKWREASQAVQETKEDLQQLKGRIDKFGSAAEEYEQLWLERKRYLIQNGDEKGKKLLELADKQSMLEAELDEINEALRAGEDASAALSDAEESLDSAGAWGGLDMLGGGLITTAVKHSKIDDANDAVRRSQRSLRKFAAELEDIGQHLSSTVHISGALTVADYFLDGLIVDWFVQNKIHNSQEEVRKSKRNTQEALRKLEELAVEFQEEKRKVADQVHHLVETGS</sequence>
<gene>
    <name evidence="2" type="ORF">E4663_09855</name>
</gene>
<protein>
    <submittedName>
        <fullName evidence="2">Uncharacterized protein</fullName>
    </submittedName>
</protein>
<evidence type="ECO:0000313" key="2">
    <source>
        <dbReference type="EMBL" id="TGB05268.1"/>
    </source>
</evidence>
<dbReference type="EMBL" id="SRJC01000001">
    <property type="protein sequence ID" value="TGB05268.1"/>
    <property type="molecule type" value="Genomic_DNA"/>
</dbReference>
<reference evidence="2 3" key="1">
    <citation type="journal article" date="2003" name="Int. J. Syst. Evol. Microbiol.">
        <title>Halobacillus salinus sp. nov., isolated from a salt lake on the coast of the East Sea in Korea.</title>
        <authorList>
            <person name="Yoon J.H."/>
            <person name="Kang K.H."/>
            <person name="Park Y.H."/>
        </authorList>
    </citation>
    <scope>NUCLEOTIDE SEQUENCE [LARGE SCALE GENOMIC DNA]</scope>
    <source>
        <strain evidence="2 3">HSL-3</strain>
    </source>
</reference>
<dbReference type="STRING" id="192814.GCA_900166575_02356"/>
<organism evidence="2 3">
    <name type="scientific">Halobacillus salinus</name>
    <dbReference type="NCBI Taxonomy" id="192814"/>
    <lineage>
        <taxon>Bacteria</taxon>
        <taxon>Bacillati</taxon>
        <taxon>Bacillota</taxon>
        <taxon>Bacilli</taxon>
        <taxon>Bacillales</taxon>
        <taxon>Bacillaceae</taxon>
        <taxon>Halobacillus</taxon>
    </lineage>
</organism>
<comment type="caution">
    <text evidence="2">The sequence shown here is derived from an EMBL/GenBank/DDBJ whole genome shotgun (WGS) entry which is preliminary data.</text>
</comment>
<proteinExistence type="predicted"/>
<dbReference type="RefSeq" id="WP_135327428.1">
    <property type="nucleotide sequence ID" value="NZ_SRJC01000001.1"/>
</dbReference>
<accession>A0A4Z0H4C1</accession>